<dbReference type="SUPFAM" id="SSF52540">
    <property type="entry name" value="P-loop containing nucleoside triphosphate hydrolases"/>
    <property type="match status" value="1"/>
</dbReference>
<comment type="similarity">
    <text evidence="1">Belongs to the GSP E family.</text>
</comment>
<dbReference type="InterPro" id="IPR001482">
    <property type="entry name" value="T2SS/T4SS_dom"/>
</dbReference>
<dbReference type="GO" id="GO:0005524">
    <property type="term" value="F:ATP binding"/>
    <property type="evidence" value="ECO:0007669"/>
    <property type="project" value="UniProtKB-KW"/>
</dbReference>
<dbReference type="HOGENOM" id="CLU_013446_10_6_5"/>
<dbReference type="GO" id="GO:0005886">
    <property type="term" value="C:plasma membrane"/>
    <property type="evidence" value="ECO:0007669"/>
    <property type="project" value="TreeGrafter"/>
</dbReference>
<sequence length="538" mass="58603">MTKGHMTPEAFLSALEAAGHLTSEAVQRALSVQAATSHPVDIVMRELAFMPDAQLAEAMALFCQCDCCAVIAGVDEELLERIGTVFAQAHAIIPCQRQGDSLRLIVADPFAFSTIGAVSYLADLPAAISVAPRLLIDEFFRERAKGQNSSEAADFHDSAEAEDVDRLLDIAREAPTVKFVSRILQRAVDEKATDIHIEPLEDSIRIRLRRDGLLDTLEIVPKFNAAAVTSRIKILSRLNISERRLPQDGRLRASIRGQEVDFRVSVMPSIHGETIVLRILDRSNIRLDLAALGYQPESMATIARIVRRPNGIMLLTGPTGSGKTTTLYSILSDINDAKSKIFTVEDPVEYRLAGVTQLQVEPSIGLTFATALRSVLRQDPDIILLGEIRDPETARIAVQAALTGHLVLSTLHTNSAAGAINRLREMGVESYLLAATLRGIIGQRLLRKACPDCSSHPAGIRCETCNGAGYSGRRAVYEILEVTEPIREAIGRDLIQSEIENLAIKEGMRPLAQQARELVAAGMTTVAEVSRVVDLQGE</sequence>
<dbReference type="PANTHER" id="PTHR30258">
    <property type="entry name" value="TYPE II SECRETION SYSTEM PROTEIN GSPE-RELATED"/>
    <property type="match status" value="1"/>
</dbReference>
<evidence type="ECO:0000259" key="4">
    <source>
        <dbReference type="PROSITE" id="PS00662"/>
    </source>
</evidence>
<reference evidence="5 6" key="1">
    <citation type="journal article" date="2009" name="J. Bacteriol.">
        <title>Genome sequences of three Agrobacterium biovars help elucidate the evolution of multichromosome genomes in bacteria.</title>
        <authorList>
            <person name="Slater S.C."/>
            <person name="Goldman B.S."/>
            <person name="Goodner B."/>
            <person name="Setubal J.C."/>
            <person name="Farrand S.K."/>
            <person name="Nester E.W."/>
            <person name="Burr T.J."/>
            <person name="Banta L."/>
            <person name="Dickerman A.W."/>
            <person name="Paulsen I."/>
            <person name="Otten L."/>
            <person name="Suen G."/>
            <person name="Welch R."/>
            <person name="Almeida N.F."/>
            <person name="Arnold F."/>
            <person name="Burton O.T."/>
            <person name="Du Z."/>
            <person name="Ewing A."/>
            <person name="Godsy E."/>
            <person name="Heisel S."/>
            <person name="Houmiel K.L."/>
            <person name="Jhaveri J."/>
            <person name="Lu J."/>
            <person name="Miller N.M."/>
            <person name="Norton S."/>
            <person name="Chen Q."/>
            <person name="Phoolcharoen W."/>
            <person name="Ohlin V."/>
            <person name="Ondrusek D."/>
            <person name="Pride N."/>
            <person name="Stricklin S.L."/>
            <person name="Sun J."/>
            <person name="Wheeler C."/>
            <person name="Wilson L."/>
            <person name="Zhu H."/>
            <person name="Wood D.W."/>
        </authorList>
    </citation>
    <scope>NUCLEOTIDE SEQUENCE [LARGE SCALE GENOMIC DNA]</scope>
    <source>
        <strain evidence="6">K84 / ATCC BAA-868</strain>
    </source>
</reference>
<gene>
    <name evidence="5" type="primary">cpaF</name>
    <name evidence="5" type="ordered locus">Arad_9999</name>
</gene>
<organism evidence="5 6">
    <name type="scientific">Rhizobium rhizogenes (strain K84 / ATCC BAA-868)</name>
    <name type="common">Agrobacterium radiobacter</name>
    <dbReference type="NCBI Taxonomy" id="311403"/>
    <lineage>
        <taxon>Bacteria</taxon>
        <taxon>Pseudomonadati</taxon>
        <taxon>Pseudomonadota</taxon>
        <taxon>Alphaproteobacteria</taxon>
        <taxon>Hyphomicrobiales</taxon>
        <taxon>Rhizobiaceae</taxon>
        <taxon>Rhizobium/Agrobacterium group</taxon>
        <taxon>Rhizobium</taxon>
    </lineage>
</organism>
<dbReference type="Gene3D" id="3.40.50.300">
    <property type="entry name" value="P-loop containing nucleotide triphosphate hydrolases"/>
    <property type="match status" value="1"/>
</dbReference>
<keyword evidence="2" id="KW-0547">Nucleotide-binding</keyword>
<dbReference type="SMART" id="SM00382">
    <property type="entry name" value="AAA"/>
    <property type="match status" value="1"/>
</dbReference>
<protein>
    <submittedName>
        <fullName evidence="5">Pilus assembly secretion ATP-binding protein</fullName>
    </submittedName>
</protein>
<dbReference type="STRING" id="311403.Arad_9999"/>
<feature type="domain" description="Bacterial type II secretion system protein E" evidence="4">
    <location>
        <begin position="376"/>
        <end position="390"/>
    </location>
</feature>
<evidence type="ECO:0000256" key="1">
    <source>
        <dbReference type="ARBA" id="ARBA00006611"/>
    </source>
</evidence>
<dbReference type="InterPro" id="IPR027417">
    <property type="entry name" value="P-loop_NTPase"/>
</dbReference>
<dbReference type="Pfam" id="PF05157">
    <property type="entry name" value="MshEN"/>
    <property type="match status" value="1"/>
</dbReference>
<evidence type="ECO:0000313" key="5">
    <source>
        <dbReference type="EMBL" id="ACM30912.1"/>
    </source>
</evidence>
<dbReference type="EMBL" id="CP000629">
    <property type="protein sequence ID" value="ACM30912.1"/>
    <property type="molecule type" value="Genomic_DNA"/>
</dbReference>
<proteinExistence type="inferred from homology"/>
<dbReference type="RefSeq" id="WP_015918162.1">
    <property type="nucleotide sequence ID" value="NC_011983.1"/>
</dbReference>
<name>B9JMG1_RHIR8</name>
<dbReference type="PANTHER" id="PTHR30258:SF2">
    <property type="entry name" value="COMG OPERON PROTEIN 1"/>
    <property type="match status" value="1"/>
</dbReference>
<dbReference type="KEGG" id="ara:Arad_9999"/>
<evidence type="ECO:0000256" key="3">
    <source>
        <dbReference type="ARBA" id="ARBA00022840"/>
    </source>
</evidence>
<dbReference type="AlphaFoldDB" id="B9JMG1"/>
<dbReference type="Gene3D" id="3.30.450.90">
    <property type="match status" value="1"/>
</dbReference>
<dbReference type="CDD" id="cd01129">
    <property type="entry name" value="PulE-GspE-like"/>
    <property type="match status" value="1"/>
</dbReference>
<accession>B9JMG1</accession>
<dbReference type="Pfam" id="PF00437">
    <property type="entry name" value="T2SSE"/>
    <property type="match status" value="1"/>
</dbReference>
<dbReference type="eggNOG" id="COG2804">
    <property type="taxonomic scope" value="Bacteria"/>
</dbReference>
<keyword evidence="3 5" id="KW-0067">ATP-binding</keyword>
<dbReference type="InterPro" id="IPR037257">
    <property type="entry name" value="T2SS_E_N_sf"/>
</dbReference>
<dbReference type="InterPro" id="IPR003593">
    <property type="entry name" value="AAA+_ATPase"/>
</dbReference>
<dbReference type="GO" id="GO:0016887">
    <property type="term" value="F:ATP hydrolysis activity"/>
    <property type="evidence" value="ECO:0007669"/>
    <property type="project" value="TreeGrafter"/>
</dbReference>
<dbReference type="Proteomes" id="UP000001600">
    <property type="component" value="Chromosome 2"/>
</dbReference>
<dbReference type="InterPro" id="IPR007831">
    <property type="entry name" value="T2SS_GspE_N"/>
</dbReference>
<evidence type="ECO:0000256" key="2">
    <source>
        <dbReference type="ARBA" id="ARBA00022741"/>
    </source>
</evidence>
<dbReference type="SUPFAM" id="SSF160246">
    <property type="entry name" value="EspE N-terminal domain-like"/>
    <property type="match status" value="1"/>
</dbReference>
<dbReference type="Gene3D" id="3.30.300.160">
    <property type="entry name" value="Type II secretion system, protein E, N-terminal domain"/>
    <property type="match status" value="1"/>
</dbReference>
<dbReference type="PROSITE" id="PS00662">
    <property type="entry name" value="T2SP_E"/>
    <property type="match status" value="1"/>
</dbReference>
<evidence type="ECO:0000313" key="6">
    <source>
        <dbReference type="Proteomes" id="UP000001600"/>
    </source>
</evidence>